<comment type="caution">
    <text evidence="2">The sequence shown here is derived from an EMBL/GenBank/DDBJ whole genome shotgun (WGS) entry which is preliminary data.</text>
</comment>
<feature type="region of interest" description="Disordered" evidence="1">
    <location>
        <begin position="1"/>
        <end position="37"/>
    </location>
</feature>
<sequence>MLQIDHIIPRPPSPSADREESEPALEHDAPLRVLSTSSVSNRRHDHLNQVRARLTAWRDDTYDDQPWGPHALLPPTVLTAIATKARLRTIDDFISIAGWEDVFAHTHGAEVLALLSSLDNEHHATIEQEKIERAEARHRSVLAKHEETKRIRAEEKLARDEAKRVQREEKIQAAQASKERKAREKAAERARKAAEKATRLPPRRGHPPAIPLSPKNTDRRPHPFTPTAHDLEAKQNSRATTRPRPRPTPKPSAALSSITFPLYNIPSTSTSTPSMPSTLLTPSTPFMPSTLLAPLTSLMLSTPSTSTPSTACIPDSTLLAHHRIQ</sequence>
<keyword evidence="3" id="KW-1185">Reference proteome</keyword>
<name>A0AA38P0Q3_9AGAR</name>
<feature type="compositionally biased region" description="Basic and acidic residues" evidence="1">
    <location>
        <begin position="153"/>
        <end position="198"/>
    </location>
</feature>
<dbReference type="EMBL" id="MU806609">
    <property type="protein sequence ID" value="KAJ3833938.1"/>
    <property type="molecule type" value="Genomic_DNA"/>
</dbReference>
<organism evidence="2 3">
    <name type="scientific">Lentinula raphanica</name>
    <dbReference type="NCBI Taxonomy" id="153919"/>
    <lineage>
        <taxon>Eukaryota</taxon>
        <taxon>Fungi</taxon>
        <taxon>Dikarya</taxon>
        <taxon>Basidiomycota</taxon>
        <taxon>Agaricomycotina</taxon>
        <taxon>Agaricomycetes</taxon>
        <taxon>Agaricomycetidae</taxon>
        <taxon>Agaricales</taxon>
        <taxon>Marasmiineae</taxon>
        <taxon>Omphalotaceae</taxon>
        <taxon>Lentinula</taxon>
    </lineage>
</organism>
<evidence type="ECO:0000313" key="3">
    <source>
        <dbReference type="Proteomes" id="UP001163846"/>
    </source>
</evidence>
<dbReference type="SUPFAM" id="SSF47819">
    <property type="entry name" value="HRDC-like"/>
    <property type="match status" value="1"/>
</dbReference>
<reference evidence="2" key="1">
    <citation type="submission" date="2022-08" db="EMBL/GenBank/DDBJ databases">
        <authorList>
            <consortium name="DOE Joint Genome Institute"/>
            <person name="Min B."/>
            <person name="Riley R."/>
            <person name="Sierra-Patev S."/>
            <person name="Naranjo-Ortiz M."/>
            <person name="Looney B."/>
            <person name="Konkel Z."/>
            <person name="Slot J.C."/>
            <person name="Sakamoto Y."/>
            <person name="Steenwyk J.L."/>
            <person name="Rokas A."/>
            <person name="Carro J."/>
            <person name="Camarero S."/>
            <person name="Ferreira P."/>
            <person name="Molpeceres G."/>
            <person name="Ruiz-Duenas F.J."/>
            <person name="Serrano A."/>
            <person name="Henrissat B."/>
            <person name="Drula E."/>
            <person name="Hughes K.W."/>
            <person name="Mata J.L."/>
            <person name="Ishikawa N.K."/>
            <person name="Vargas-Isla R."/>
            <person name="Ushijima S."/>
            <person name="Smith C.A."/>
            <person name="Ahrendt S."/>
            <person name="Andreopoulos W."/>
            <person name="He G."/>
            <person name="Labutti K."/>
            <person name="Lipzen A."/>
            <person name="Ng V."/>
            <person name="Sandor L."/>
            <person name="Barry K."/>
            <person name="Martinez A.T."/>
            <person name="Xiao Y."/>
            <person name="Gibbons J.G."/>
            <person name="Terashima K."/>
            <person name="Hibbett D.S."/>
            <person name="Grigoriev I.V."/>
        </authorList>
    </citation>
    <scope>NUCLEOTIDE SEQUENCE</scope>
    <source>
        <strain evidence="2">TFB9207</strain>
    </source>
</reference>
<proteinExistence type="predicted"/>
<evidence type="ECO:0000256" key="1">
    <source>
        <dbReference type="SAM" id="MobiDB-lite"/>
    </source>
</evidence>
<evidence type="ECO:0000313" key="2">
    <source>
        <dbReference type="EMBL" id="KAJ3833938.1"/>
    </source>
</evidence>
<gene>
    <name evidence="2" type="ORF">F5878DRAFT_665217</name>
</gene>
<protein>
    <submittedName>
        <fullName evidence="2">Uncharacterized protein</fullName>
    </submittedName>
</protein>
<dbReference type="AlphaFoldDB" id="A0AA38P0Q3"/>
<feature type="region of interest" description="Disordered" evidence="1">
    <location>
        <begin position="153"/>
        <end position="257"/>
    </location>
</feature>
<dbReference type="InterPro" id="IPR010997">
    <property type="entry name" value="HRDC-like_sf"/>
</dbReference>
<dbReference type="Proteomes" id="UP001163846">
    <property type="component" value="Unassembled WGS sequence"/>
</dbReference>
<accession>A0AA38P0Q3</accession>
<dbReference type="GO" id="GO:0000166">
    <property type="term" value="F:nucleotide binding"/>
    <property type="evidence" value="ECO:0007669"/>
    <property type="project" value="InterPro"/>
</dbReference>